<evidence type="ECO:0000313" key="3">
    <source>
        <dbReference type="EMBL" id="VFR77603.1"/>
    </source>
</evidence>
<organism evidence="1">
    <name type="scientific">plant metagenome</name>
    <dbReference type="NCBI Taxonomy" id="1297885"/>
    <lineage>
        <taxon>unclassified sequences</taxon>
        <taxon>metagenomes</taxon>
        <taxon>organismal metagenomes</taxon>
    </lineage>
</organism>
<protein>
    <submittedName>
        <fullName evidence="1">Putative lipoprotein</fullName>
    </submittedName>
</protein>
<evidence type="ECO:0000313" key="1">
    <source>
        <dbReference type="EMBL" id="VFR22689.1"/>
    </source>
</evidence>
<name>A0A484PD35_9ZZZZ</name>
<evidence type="ECO:0000313" key="4">
    <source>
        <dbReference type="EMBL" id="VFR85840.1"/>
    </source>
</evidence>
<evidence type="ECO:0000313" key="2">
    <source>
        <dbReference type="EMBL" id="VFR23327.1"/>
    </source>
</evidence>
<keyword evidence="1" id="KW-0449">Lipoprotein</keyword>
<dbReference type="EMBL" id="CAADIJ010000020">
    <property type="protein sequence ID" value="VFR77603.1"/>
    <property type="molecule type" value="Genomic_DNA"/>
</dbReference>
<reference evidence="1" key="1">
    <citation type="submission" date="2019-03" db="EMBL/GenBank/DDBJ databases">
        <authorList>
            <person name="Danneels B."/>
        </authorList>
    </citation>
    <scope>NUCLEOTIDE SEQUENCE</scope>
</reference>
<accession>A0A484PD35</accession>
<gene>
    <name evidence="1" type="ORF">ANDA3_2186</name>
    <name evidence="2" type="ORF">ANK1_1936</name>
    <name evidence="4" type="ORF">DAR2_2054</name>
    <name evidence="3" type="ORF">DAR3_2053</name>
</gene>
<dbReference type="EMBL" id="CAADIL010000034">
    <property type="protein sequence ID" value="VFR85840.1"/>
    <property type="molecule type" value="Genomic_DNA"/>
</dbReference>
<dbReference type="PROSITE" id="PS51257">
    <property type="entry name" value="PROKAR_LIPOPROTEIN"/>
    <property type="match status" value="1"/>
</dbReference>
<dbReference type="AlphaFoldDB" id="A0A484PD35"/>
<sequence>MRRLLPTLARCLASLAVLTLAACSTTGHNFDESALGTLTPGQSTFFDAKVALGGQPADIYSQGDGTSLARWAFKVSFVTDGLYHRKEAMLLFGPDGRLIRLVDTNNILLEPWQRQKLLGTGAYN</sequence>
<dbReference type="EMBL" id="CAADIC010000002">
    <property type="protein sequence ID" value="VFR22689.1"/>
    <property type="molecule type" value="Genomic_DNA"/>
</dbReference>
<dbReference type="EMBL" id="CAADIA010000004">
    <property type="protein sequence ID" value="VFR23327.1"/>
    <property type="molecule type" value="Genomic_DNA"/>
</dbReference>
<proteinExistence type="predicted"/>